<dbReference type="EMBL" id="JH794522">
    <property type="protein sequence ID" value="ELQ68410.1"/>
    <property type="molecule type" value="Genomic_DNA"/>
</dbReference>
<organism>
    <name type="scientific">Pyricularia oryzae (strain P131)</name>
    <name type="common">Rice blast fungus</name>
    <name type="synonym">Magnaporthe oryzae</name>
    <dbReference type="NCBI Taxonomy" id="1143193"/>
    <lineage>
        <taxon>Eukaryota</taxon>
        <taxon>Fungi</taxon>
        <taxon>Dikarya</taxon>
        <taxon>Ascomycota</taxon>
        <taxon>Pezizomycotina</taxon>
        <taxon>Sordariomycetes</taxon>
        <taxon>Sordariomycetidae</taxon>
        <taxon>Magnaporthales</taxon>
        <taxon>Pyriculariaceae</taxon>
        <taxon>Pyricularia</taxon>
    </lineage>
</organism>
<sequence length="92" mass="9959">METAARVSDGEAKCVAVLRFEIGGSSARNTPPPTALSYVITGPYLWRRPSIENNMDVCEDGKDAEGFIAAKLRKGNGLFKGAEDIRAVWSID</sequence>
<evidence type="ECO:0000313" key="1">
    <source>
        <dbReference type="EMBL" id="ELQ68410.1"/>
    </source>
</evidence>
<reference evidence="1" key="1">
    <citation type="journal article" date="2012" name="PLoS Genet.">
        <title>Comparative analysis of the genomes of two field isolates of the rice blast fungus Magnaporthe oryzae.</title>
        <authorList>
            <person name="Xue M."/>
            <person name="Yang J."/>
            <person name="Li Z."/>
            <person name="Hu S."/>
            <person name="Yao N."/>
            <person name="Dean R.A."/>
            <person name="Zhao W."/>
            <person name="Shen M."/>
            <person name="Zhang H."/>
            <person name="Li C."/>
            <person name="Liu L."/>
            <person name="Cao L."/>
            <person name="Xu X."/>
            <person name="Xing Y."/>
            <person name="Hsiang T."/>
            <person name="Zhang Z."/>
            <person name="Xu J.R."/>
            <person name="Peng Y.L."/>
        </authorList>
    </citation>
    <scope>NUCLEOTIDE SEQUENCE [LARGE SCALE GENOMIC DNA]</scope>
    <source>
        <strain evidence="1">P131</strain>
    </source>
</reference>
<dbReference type="AlphaFoldDB" id="L7JLI3"/>
<protein>
    <submittedName>
        <fullName evidence="1">Uncharacterized protein</fullName>
    </submittedName>
</protein>
<accession>L7JLI3</accession>
<name>L7JLI3_PYRO1</name>
<gene>
    <name evidence="1" type="ORF">OOW_P131scaffold00252g16</name>
</gene>
<proteinExistence type="predicted"/>